<dbReference type="EMBL" id="WHUG01000008">
    <property type="protein sequence ID" value="MQA40320.1"/>
    <property type="molecule type" value="Genomic_DNA"/>
</dbReference>
<organism evidence="2 3">
    <name type="scientific">Rugamonas aquatica</name>
    <dbReference type="NCBI Taxonomy" id="2743357"/>
    <lineage>
        <taxon>Bacteria</taxon>
        <taxon>Pseudomonadati</taxon>
        <taxon>Pseudomonadota</taxon>
        <taxon>Betaproteobacteria</taxon>
        <taxon>Burkholderiales</taxon>
        <taxon>Oxalobacteraceae</taxon>
        <taxon>Telluria group</taxon>
        <taxon>Rugamonas</taxon>
    </lineage>
</organism>
<comment type="caution">
    <text evidence="2">The sequence shown here is derived from an EMBL/GenBank/DDBJ whole genome shotgun (WGS) entry which is preliminary data.</text>
</comment>
<evidence type="ECO:0000256" key="1">
    <source>
        <dbReference type="SAM" id="SignalP"/>
    </source>
</evidence>
<dbReference type="AlphaFoldDB" id="A0A6A7N5K9"/>
<protein>
    <submittedName>
        <fullName evidence="2">Uncharacterized protein</fullName>
    </submittedName>
</protein>
<proteinExistence type="predicted"/>
<reference evidence="2 3" key="1">
    <citation type="submission" date="2019-10" db="EMBL/GenBank/DDBJ databases">
        <title>Two novel species isolated from a subtropical stream in China.</title>
        <authorList>
            <person name="Lu H."/>
        </authorList>
    </citation>
    <scope>NUCLEOTIDE SEQUENCE [LARGE SCALE GENOMIC DNA]</scope>
    <source>
        <strain evidence="2 3">FT29W</strain>
    </source>
</reference>
<keyword evidence="1" id="KW-0732">Signal</keyword>
<name>A0A6A7N5K9_9BURK</name>
<keyword evidence="3" id="KW-1185">Reference proteome</keyword>
<accession>A0A6A7N5K9</accession>
<dbReference type="RefSeq" id="WP_152839529.1">
    <property type="nucleotide sequence ID" value="NZ_WHUG01000008.1"/>
</dbReference>
<evidence type="ECO:0000313" key="2">
    <source>
        <dbReference type="EMBL" id="MQA40320.1"/>
    </source>
</evidence>
<gene>
    <name evidence="2" type="ORF">GEV02_19385</name>
</gene>
<feature type="signal peptide" evidence="1">
    <location>
        <begin position="1"/>
        <end position="20"/>
    </location>
</feature>
<feature type="chain" id="PRO_5025538487" evidence="1">
    <location>
        <begin position="21"/>
        <end position="85"/>
    </location>
</feature>
<evidence type="ECO:0000313" key="3">
    <source>
        <dbReference type="Proteomes" id="UP000440498"/>
    </source>
</evidence>
<sequence length="85" mass="8812">MNVLKNFEALFVVTLGLACAANYVLDDTTATPAPVQASYTAPAAAKGMQVVVVAAKRLTAEQKKQSLIDEGKSVLAADTTTASKI</sequence>
<dbReference type="Proteomes" id="UP000440498">
    <property type="component" value="Unassembled WGS sequence"/>
</dbReference>
<dbReference type="PROSITE" id="PS51257">
    <property type="entry name" value="PROKAR_LIPOPROTEIN"/>
    <property type="match status" value="1"/>
</dbReference>